<comment type="caution">
    <text evidence="4">The sequence shown here is derived from an EMBL/GenBank/DDBJ whole genome shotgun (WGS) entry which is preliminary data.</text>
</comment>
<dbReference type="RefSeq" id="WP_184793505.1">
    <property type="nucleotide sequence ID" value="NZ_JACHMY010000001.1"/>
</dbReference>
<dbReference type="PANTHER" id="PTHR43877:SF1">
    <property type="entry name" value="ACETYLTRANSFERASE"/>
    <property type="match status" value="1"/>
</dbReference>
<dbReference type="AlphaFoldDB" id="A0A7W9MS32"/>
<dbReference type="Proteomes" id="UP000549971">
    <property type="component" value="Unassembled WGS sequence"/>
</dbReference>
<feature type="domain" description="N-acetyltransferase" evidence="3">
    <location>
        <begin position="136"/>
        <end position="279"/>
    </location>
</feature>
<sequence length="279" mass="30958">MDLRALAVTDGVDAVRAGFTPEFVALDNDQLIGCTALRWWDESDGTRLYLLLGWVEPVFRGRGYGRQILAWQEAQAREHLAANPTDGTALYGGNTREHDPSVEALLRAAGYQVAFTRVHLTLDLDGAPLTDLPPGLELRAASTDHHRAVFEANAEVFSDRTLGYVQDTFEEFEREAADDFPDHELWTLAYDGDQLAGWVISTEEEEGLADTPWVGVRPAYRRQGLASALLRANHAQLLDHGITTSGIWTLAENPTGSVAPYESLGYHEDARQPRYRKPV</sequence>
<dbReference type="SUPFAM" id="SSF55729">
    <property type="entry name" value="Acyl-CoA N-acyltransferases (Nat)"/>
    <property type="match status" value="2"/>
</dbReference>
<dbReference type="Pfam" id="PF13508">
    <property type="entry name" value="Acetyltransf_7"/>
    <property type="match status" value="1"/>
</dbReference>
<dbReference type="Pfam" id="PF00583">
    <property type="entry name" value="Acetyltransf_1"/>
    <property type="match status" value="1"/>
</dbReference>
<keyword evidence="2" id="KW-0012">Acyltransferase</keyword>
<keyword evidence="5" id="KW-1185">Reference proteome</keyword>
<protein>
    <submittedName>
        <fullName evidence="4">GNAT superfamily N-acetyltransferase</fullName>
    </submittedName>
</protein>
<dbReference type="Gene3D" id="3.40.630.30">
    <property type="match status" value="1"/>
</dbReference>
<evidence type="ECO:0000313" key="4">
    <source>
        <dbReference type="EMBL" id="MBB5833640.1"/>
    </source>
</evidence>
<evidence type="ECO:0000259" key="3">
    <source>
        <dbReference type="PROSITE" id="PS51186"/>
    </source>
</evidence>
<evidence type="ECO:0000256" key="1">
    <source>
        <dbReference type="ARBA" id="ARBA00022679"/>
    </source>
</evidence>
<dbReference type="InterPro" id="IPR050832">
    <property type="entry name" value="Bact_Acetyltransf"/>
</dbReference>
<evidence type="ECO:0000313" key="5">
    <source>
        <dbReference type="Proteomes" id="UP000549971"/>
    </source>
</evidence>
<dbReference type="GO" id="GO:0016747">
    <property type="term" value="F:acyltransferase activity, transferring groups other than amino-acyl groups"/>
    <property type="evidence" value="ECO:0007669"/>
    <property type="project" value="InterPro"/>
</dbReference>
<proteinExistence type="predicted"/>
<evidence type="ECO:0000256" key="2">
    <source>
        <dbReference type="ARBA" id="ARBA00023315"/>
    </source>
</evidence>
<dbReference type="PANTHER" id="PTHR43877">
    <property type="entry name" value="AMINOALKYLPHOSPHONATE N-ACETYLTRANSFERASE-RELATED-RELATED"/>
    <property type="match status" value="1"/>
</dbReference>
<keyword evidence="1 4" id="KW-0808">Transferase</keyword>
<accession>A0A7W9MS32</accession>
<reference evidence="4 5" key="1">
    <citation type="submission" date="2020-08" db="EMBL/GenBank/DDBJ databases">
        <title>Sequencing the genomes of 1000 actinobacteria strains.</title>
        <authorList>
            <person name="Klenk H.-P."/>
        </authorList>
    </citation>
    <scope>NUCLEOTIDE SEQUENCE [LARGE SCALE GENOMIC DNA]</scope>
    <source>
        <strain evidence="4 5">DSM 28967</strain>
    </source>
</reference>
<dbReference type="PROSITE" id="PS51186">
    <property type="entry name" value="GNAT"/>
    <property type="match status" value="2"/>
</dbReference>
<gene>
    <name evidence="4" type="ORF">HDA39_000374</name>
</gene>
<feature type="domain" description="N-acetyltransferase" evidence="3">
    <location>
        <begin position="1"/>
        <end position="139"/>
    </location>
</feature>
<dbReference type="InterPro" id="IPR000182">
    <property type="entry name" value="GNAT_dom"/>
</dbReference>
<name>A0A7W9MS32_9ACTN</name>
<dbReference type="InterPro" id="IPR016181">
    <property type="entry name" value="Acyl_CoA_acyltransferase"/>
</dbReference>
<dbReference type="CDD" id="cd04301">
    <property type="entry name" value="NAT_SF"/>
    <property type="match status" value="2"/>
</dbReference>
<organism evidence="4 5">
    <name type="scientific">Kribbella italica</name>
    <dbReference type="NCBI Taxonomy" id="1540520"/>
    <lineage>
        <taxon>Bacteria</taxon>
        <taxon>Bacillati</taxon>
        <taxon>Actinomycetota</taxon>
        <taxon>Actinomycetes</taxon>
        <taxon>Propionibacteriales</taxon>
        <taxon>Kribbellaceae</taxon>
        <taxon>Kribbella</taxon>
    </lineage>
</organism>
<dbReference type="EMBL" id="JACHMY010000001">
    <property type="protein sequence ID" value="MBB5833640.1"/>
    <property type="molecule type" value="Genomic_DNA"/>
</dbReference>